<dbReference type="PANTHER" id="PTHR30589:SF0">
    <property type="entry name" value="PHOSPHATIDYLGLYCEROL--PROLIPOPROTEIN DIACYLGLYCERYL TRANSFERASE"/>
    <property type="match status" value="1"/>
</dbReference>
<dbReference type="HAMAP" id="MF_01147">
    <property type="entry name" value="Lgt"/>
    <property type="match status" value="1"/>
</dbReference>
<feature type="transmembrane region" description="Helical" evidence="7">
    <location>
        <begin position="99"/>
        <end position="118"/>
    </location>
</feature>
<keyword evidence="4 7" id="KW-0812">Transmembrane</keyword>
<evidence type="ECO:0000256" key="3">
    <source>
        <dbReference type="ARBA" id="ARBA00022679"/>
    </source>
</evidence>
<dbReference type="Proteomes" id="UP000264006">
    <property type="component" value="Chromosome"/>
</dbReference>
<keyword evidence="10" id="KW-1185">Reference proteome</keyword>
<comment type="pathway">
    <text evidence="7">Protein modification; lipoprotein biosynthesis (diacylglyceryl transfer).</text>
</comment>
<comment type="subcellular location">
    <subcellularLocation>
        <location evidence="7">Cell membrane</location>
        <topology evidence="7">Multi-pass membrane protein</topology>
    </subcellularLocation>
</comment>
<feature type="transmembrane region" description="Helical" evidence="7">
    <location>
        <begin position="60"/>
        <end position="79"/>
    </location>
</feature>
<dbReference type="InterPro" id="IPR001640">
    <property type="entry name" value="Lgt"/>
</dbReference>
<dbReference type="Pfam" id="PF01790">
    <property type="entry name" value="LGT"/>
    <property type="match status" value="1"/>
</dbReference>
<evidence type="ECO:0000256" key="2">
    <source>
        <dbReference type="ARBA" id="ARBA00022475"/>
    </source>
</evidence>
<feature type="transmembrane region" description="Helical" evidence="7">
    <location>
        <begin position="20"/>
        <end position="40"/>
    </location>
</feature>
<evidence type="ECO:0000256" key="8">
    <source>
        <dbReference type="SAM" id="MobiDB-lite"/>
    </source>
</evidence>
<proteinExistence type="inferred from homology"/>
<evidence type="ECO:0000313" key="10">
    <source>
        <dbReference type="Proteomes" id="UP000264006"/>
    </source>
</evidence>
<comment type="similarity">
    <text evidence="1 7">Belongs to the Lgt family.</text>
</comment>
<feature type="transmembrane region" description="Helical" evidence="7">
    <location>
        <begin position="198"/>
        <end position="215"/>
    </location>
</feature>
<keyword evidence="6 7" id="KW-0472">Membrane</keyword>
<feature type="binding site" evidence="7">
    <location>
        <position position="143"/>
    </location>
    <ligand>
        <name>a 1,2-diacyl-sn-glycero-3-phospho-(1'-sn-glycerol)</name>
        <dbReference type="ChEBI" id="CHEBI:64716"/>
    </ligand>
</feature>
<evidence type="ECO:0000256" key="6">
    <source>
        <dbReference type="ARBA" id="ARBA00023136"/>
    </source>
</evidence>
<keyword evidence="3 7" id="KW-0808">Transferase</keyword>
<evidence type="ECO:0000256" key="5">
    <source>
        <dbReference type="ARBA" id="ARBA00022989"/>
    </source>
</evidence>
<keyword evidence="5 7" id="KW-1133">Transmembrane helix</keyword>
<dbReference type="RefSeq" id="WP_114591013.1">
    <property type="nucleotide sequence ID" value="NZ_CP031165.1"/>
</dbReference>
<comment type="function">
    <text evidence="7">Catalyzes the transfer of the diacylglyceryl group from phosphatidylglycerol to the sulfhydryl group of the N-terminal cysteine of a prolipoprotein, the first step in the formation of mature lipoproteins.</text>
</comment>
<feature type="compositionally biased region" description="Basic and acidic residues" evidence="8">
    <location>
        <begin position="304"/>
        <end position="322"/>
    </location>
</feature>
<keyword evidence="9" id="KW-0449">Lipoprotein</keyword>
<dbReference type="AlphaFoldDB" id="A0A346XVU2"/>
<feature type="compositionally biased region" description="Basic and acidic residues" evidence="8">
    <location>
        <begin position="332"/>
        <end position="345"/>
    </location>
</feature>
<feature type="transmembrane region" description="Helical" evidence="7">
    <location>
        <begin position="130"/>
        <end position="149"/>
    </location>
</feature>
<evidence type="ECO:0000256" key="4">
    <source>
        <dbReference type="ARBA" id="ARBA00022692"/>
    </source>
</evidence>
<accession>A0A346XVU2</accession>
<evidence type="ECO:0000256" key="1">
    <source>
        <dbReference type="ARBA" id="ARBA00007150"/>
    </source>
</evidence>
<feature type="region of interest" description="Disordered" evidence="8">
    <location>
        <begin position="297"/>
        <end position="345"/>
    </location>
</feature>
<sequence>MLAELSWPIIERIHILGDFAVSPHGLFVAVGFLLGAQLMLKRAEVRGVARRPVKHVPDVISAIVTRAAIGGIIGARLFFVATRPSEFDLVEVLQVWNGGLSLLGGIAGGVILAVPYIVKHRLSLPLLLDSLAPGLALGIFVGRIGDLIIGEHLGDATDSPLGWRCTQQYVRDVGWVGPDPFTGPQVQGCFDTAVHQTALYDFLTGLVVLLLILALERRSRFDGFFGMTFGLAYGGGRIITDFARAADKDLIGPFTGTQLTGIGLVTTAIVWLLVTKPWTVTPWAWVPGERAPWTRPEAFAAADAAKKAAEDRQPGHEDHDTDVLVSSTDTTGEDHPTDGDLGERD</sequence>
<dbReference type="EC" id="2.5.1.145" evidence="7"/>
<dbReference type="GO" id="GO:0005886">
    <property type="term" value="C:plasma membrane"/>
    <property type="evidence" value="ECO:0007669"/>
    <property type="project" value="UniProtKB-SubCell"/>
</dbReference>
<dbReference type="OrthoDB" id="871140at2"/>
<reference evidence="9 10" key="1">
    <citation type="submission" date="2018-09" db="EMBL/GenBank/DDBJ databases">
        <title>Complete genome sequence of Euzebya sp. DY32-46 isolated from seawater of Pacific Ocean.</title>
        <authorList>
            <person name="Xu L."/>
            <person name="Wu Y.-H."/>
            <person name="Xu X.-W."/>
        </authorList>
    </citation>
    <scope>NUCLEOTIDE SEQUENCE [LARGE SCALE GENOMIC DNA]</scope>
    <source>
        <strain evidence="9 10">DY32-46</strain>
    </source>
</reference>
<evidence type="ECO:0000256" key="7">
    <source>
        <dbReference type="HAMAP-Rule" id="MF_01147"/>
    </source>
</evidence>
<dbReference type="PANTHER" id="PTHR30589">
    <property type="entry name" value="PROLIPOPROTEIN DIACYLGLYCERYL TRANSFERASE"/>
    <property type="match status" value="1"/>
</dbReference>
<dbReference type="EMBL" id="CP031165">
    <property type="protein sequence ID" value="AXV06339.1"/>
    <property type="molecule type" value="Genomic_DNA"/>
</dbReference>
<dbReference type="GO" id="GO:0042158">
    <property type="term" value="P:lipoprotein biosynthetic process"/>
    <property type="evidence" value="ECO:0007669"/>
    <property type="project" value="UniProtKB-UniRule"/>
</dbReference>
<gene>
    <name evidence="7" type="primary">lgt</name>
    <name evidence="9" type="ORF">DVS28_a1647</name>
</gene>
<name>A0A346XVU2_9ACTN</name>
<organism evidence="9 10">
    <name type="scientific">Euzebya pacifica</name>
    <dbReference type="NCBI Taxonomy" id="1608957"/>
    <lineage>
        <taxon>Bacteria</taxon>
        <taxon>Bacillati</taxon>
        <taxon>Actinomycetota</taxon>
        <taxon>Nitriliruptoria</taxon>
        <taxon>Euzebyales</taxon>
    </lineage>
</organism>
<dbReference type="GO" id="GO:0008961">
    <property type="term" value="F:phosphatidylglycerol-prolipoprotein diacylglyceryl transferase activity"/>
    <property type="evidence" value="ECO:0007669"/>
    <property type="project" value="UniProtKB-UniRule"/>
</dbReference>
<evidence type="ECO:0000313" key="9">
    <source>
        <dbReference type="EMBL" id="AXV06339.1"/>
    </source>
</evidence>
<protein>
    <recommendedName>
        <fullName evidence="7">Phosphatidylglycerol--prolipoprotein diacylglyceryl transferase</fullName>
        <ecNumber evidence="7">2.5.1.145</ecNumber>
    </recommendedName>
</protein>
<keyword evidence="2 7" id="KW-1003">Cell membrane</keyword>
<dbReference type="UniPathway" id="UPA00664"/>
<dbReference type="KEGG" id="euz:DVS28_a1647"/>
<comment type="catalytic activity">
    <reaction evidence="7">
        <text>L-cysteinyl-[prolipoprotein] + a 1,2-diacyl-sn-glycero-3-phospho-(1'-sn-glycerol) = an S-1,2-diacyl-sn-glyceryl-L-cysteinyl-[prolipoprotein] + sn-glycerol 1-phosphate + H(+)</text>
        <dbReference type="Rhea" id="RHEA:56712"/>
        <dbReference type="Rhea" id="RHEA-COMP:14679"/>
        <dbReference type="Rhea" id="RHEA-COMP:14680"/>
        <dbReference type="ChEBI" id="CHEBI:15378"/>
        <dbReference type="ChEBI" id="CHEBI:29950"/>
        <dbReference type="ChEBI" id="CHEBI:57685"/>
        <dbReference type="ChEBI" id="CHEBI:64716"/>
        <dbReference type="ChEBI" id="CHEBI:140658"/>
        <dbReference type="EC" id="2.5.1.145"/>
    </reaction>
</comment>